<accession>A0A553I8C3</accession>
<gene>
    <name evidence="1" type="ORF">FHL15_002723</name>
</gene>
<name>A0A553I8C3_9PEZI</name>
<reference evidence="2" key="1">
    <citation type="submission" date="2019-06" db="EMBL/GenBank/DDBJ databases">
        <title>Draft genome sequence of the griseofulvin-producing fungus Xylaria cubensis strain G536.</title>
        <authorList>
            <person name="Mead M.E."/>
            <person name="Raja H.A."/>
            <person name="Steenwyk J.L."/>
            <person name="Knowles S.L."/>
            <person name="Oberlies N.H."/>
            <person name="Rokas A."/>
        </authorList>
    </citation>
    <scope>NUCLEOTIDE SEQUENCE [LARGE SCALE GENOMIC DNA]</scope>
    <source>
        <strain evidence="2">G536</strain>
    </source>
</reference>
<proteinExistence type="predicted"/>
<dbReference type="EMBL" id="VFLP01000011">
    <property type="protein sequence ID" value="TRX96451.1"/>
    <property type="molecule type" value="Genomic_DNA"/>
</dbReference>
<protein>
    <submittedName>
        <fullName evidence="1">Uncharacterized protein</fullName>
    </submittedName>
</protein>
<dbReference type="AlphaFoldDB" id="A0A553I8C3"/>
<evidence type="ECO:0000313" key="2">
    <source>
        <dbReference type="Proteomes" id="UP000319160"/>
    </source>
</evidence>
<sequence>MFLIEPGNTSPMRCPDHKVDEIIANRLAPEECCSYGVCLNDVVVAMSVDDALEMKGSALRYSDPRVPRANSRLWQLIDQLRRR</sequence>
<dbReference type="OrthoDB" id="4863639at2759"/>
<organism evidence="1 2">
    <name type="scientific">Xylaria flabelliformis</name>
    <dbReference type="NCBI Taxonomy" id="2512241"/>
    <lineage>
        <taxon>Eukaryota</taxon>
        <taxon>Fungi</taxon>
        <taxon>Dikarya</taxon>
        <taxon>Ascomycota</taxon>
        <taxon>Pezizomycotina</taxon>
        <taxon>Sordariomycetes</taxon>
        <taxon>Xylariomycetidae</taxon>
        <taxon>Xylariales</taxon>
        <taxon>Xylariaceae</taxon>
        <taxon>Xylaria</taxon>
    </lineage>
</organism>
<keyword evidence="2" id="KW-1185">Reference proteome</keyword>
<comment type="caution">
    <text evidence="1">The sequence shown here is derived from an EMBL/GenBank/DDBJ whole genome shotgun (WGS) entry which is preliminary data.</text>
</comment>
<evidence type="ECO:0000313" key="1">
    <source>
        <dbReference type="EMBL" id="TRX96451.1"/>
    </source>
</evidence>
<dbReference type="Proteomes" id="UP000319160">
    <property type="component" value="Unassembled WGS sequence"/>
</dbReference>